<keyword evidence="2" id="KW-0238">DNA-binding</keyword>
<dbReference type="InterPro" id="IPR000281">
    <property type="entry name" value="HTH_RpiR"/>
</dbReference>
<dbReference type="Gene3D" id="1.10.10.10">
    <property type="entry name" value="Winged helix-like DNA-binding domain superfamily/Winged helix DNA-binding domain"/>
    <property type="match status" value="1"/>
</dbReference>
<dbReference type="STRING" id="1561.NPD11_2108"/>
<dbReference type="SUPFAM" id="SSF46689">
    <property type="entry name" value="Homeodomain-like"/>
    <property type="match status" value="1"/>
</dbReference>
<keyword evidence="4" id="KW-0175">Coiled coil</keyword>
<dbReference type="GO" id="GO:0003677">
    <property type="term" value="F:DNA binding"/>
    <property type="evidence" value="ECO:0007669"/>
    <property type="project" value="UniProtKB-KW"/>
</dbReference>
<evidence type="ECO:0000313" key="7">
    <source>
        <dbReference type="EMBL" id="AIY83975.1"/>
    </source>
</evidence>
<reference evidence="7 8" key="1">
    <citation type="journal article" date="2015" name="Infect. Genet. Evol.">
        <title>Genomic sequences of six botulinum neurotoxin-producing strains representing three clostridial species illustrate the mobility and diversity of botulinum neurotoxin genes.</title>
        <authorList>
            <person name="Smith T.J."/>
            <person name="Hill K.K."/>
            <person name="Xie G."/>
            <person name="Foley B.T."/>
            <person name="Williamson C.H."/>
            <person name="Foster J.T."/>
            <person name="Johnson S.L."/>
            <person name="Chertkov O."/>
            <person name="Teshima H."/>
            <person name="Gibbons H.S."/>
            <person name="Johnsky L.A."/>
            <person name="Karavis M.A."/>
            <person name="Smith L.A."/>
        </authorList>
    </citation>
    <scope>NUCLEOTIDE SEQUENCE [LARGE SCALE GENOMIC DNA]</scope>
    <source>
        <strain evidence="7">Sullivan</strain>
    </source>
</reference>
<dbReference type="EMBL" id="CP006905">
    <property type="protein sequence ID" value="AIY83975.1"/>
    <property type="molecule type" value="Genomic_DNA"/>
</dbReference>
<dbReference type="SUPFAM" id="SSF53697">
    <property type="entry name" value="SIS domain"/>
    <property type="match status" value="1"/>
</dbReference>
<dbReference type="HOGENOM" id="CLU_055769_4_3_9"/>
<dbReference type="PANTHER" id="PTHR30514">
    <property type="entry name" value="GLUCOKINASE"/>
    <property type="match status" value="1"/>
</dbReference>
<dbReference type="GO" id="GO:1901135">
    <property type="term" value="P:carbohydrate derivative metabolic process"/>
    <property type="evidence" value="ECO:0007669"/>
    <property type="project" value="InterPro"/>
</dbReference>
<dbReference type="Gene3D" id="3.40.50.10490">
    <property type="entry name" value="Glucose-6-phosphate isomerase like protein, domain 1"/>
    <property type="match status" value="1"/>
</dbReference>
<dbReference type="InterPro" id="IPR001347">
    <property type="entry name" value="SIS_dom"/>
</dbReference>
<dbReference type="InterPro" id="IPR009057">
    <property type="entry name" value="Homeodomain-like_sf"/>
</dbReference>
<proteinExistence type="predicted"/>
<dbReference type="Pfam" id="PF01380">
    <property type="entry name" value="SIS"/>
    <property type="match status" value="1"/>
</dbReference>
<dbReference type="CDD" id="cd05013">
    <property type="entry name" value="SIS_RpiR"/>
    <property type="match status" value="1"/>
</dbReference>
<feature type="domain" description="SIS" evidence="6">
    <location>
        <begin position="106"/>
        <end position="248"/>
    </location>
</feature>
<keyword evidence="3" id="KW-0804">Transcription</keyword>
<evidence type="ECO:0000259" key="5">
    <source>
        <dbReference type="PROSITE" id="PS51071"/>
    </source>
</evidence>
<evidence type="ECO:0000256" key="2">
    <source>
        <dbReference type="ARBA" id="ARBA00023125"/>
    </source>
</evidence>
<dbReference type="eggNOG" id="COG1737">
    <property type="taxonomic scope" value="Bacteria"/>
</dbReference>
<dbReference type="InterPro" id="IPR046348">
    <property type="entry name" value="SIS_dom_sf"/>
</dbReference>
<dbReference type="AlphaFoldDB" id="A0A0A7FYG7"/>
<dbReference type="Pfam" id="PF01418">
    <property type="entry name" value="HTH_6"/>
    <property type="match status" value="1"/>
</dbReference>
<evidence type="ECO:0000259" key="6">
    <source>
        <dbReference type="PROSITE" id="PS51464"/>
    </source>
</evidence>
<evidence type="ECO:0000313" key="8">
    <source>
        <dbReference type="Proteomes" id="UP000030635"/>
    </source>
</evidence>
<dbReference type="PANTHER" id="PTHR30514:SF1">
    <property type="entry name" value="HTH-TYPE TRANSCRIPTIONAL REGULATOR HEXR-RELATED"/>
    <property type="match status" value="1"/>
</dbReference>
<dbReference type="GO" id="GO:0003700">
    <property type="term" value="F:DNA-binding transcription factor activity"/>
    <property type="evidence" value="ECO:0007669"/>
    <property type="project" value="InterPro"/>
</dbReference>
<keyword evidence="8" id="KW-1185">Reference proteome</keyword>
<dbReference type="InterPro" id="IPR047640">
    <property type="entry name" value="RpiR-like"/>
</dbReference>
<dbReference type="KEGG" id="cbv:U729_884"/>
<dbReference type="PROSITE" id="PS51071">
    <property type="entry name" value="HTH_RPIR"/>
    <property type="match status" value="1"/>
</dbReference>
<accession>A0A0A7FYG7</accession>
<feature type="domain" description="HTH rpiR-type" evidence="5">
    <location>
        <begin position="1"/>
        <end position="77"/>
    </location>
</feature>
<dbReference type="InterPro" id="IPR036388">
    <property type="entry name" value="WH-like_DNA-bd_sf"/>
</dbReference>
<organism evidence="7 8">
    <name type="scientific">Clostridium baratii str. Sullivan</name>
    <dbReference type="NCBI Taxonomy" id="1415775"/>
    <lineage>
        <taxon>Bacteria</taxon>
        <taxon>Bacillati</taxon>
        <taxon>Bacillota</taxon>
        <taxon>Clostridia</taxon>
        <taxon>Eubacteriales</taxon>
        <taxon>Clostridiaceae</taxon>
        <taxon>Clostridium</taxon>
    </lineage>
</organism>
<dbReference type="RefSeq" id="WP_039311988.1">
    <property type="nucleotide sequence ID" value="NZ_CP006905.1"/>
</dbReference>
<keyword evidence="1" id="KW-0805">Transcription regulation</keyword>
<name>A0A0A7FYG7_9CLOT</name>
<gene>
    <name evidence="7" type="ORF">U729_884</name>
</gene>
<protein>
    <submittedName>
        <fullName evidence="7">SIS domain protein</fullName>
    </submittedName>
</protein>
<feature type="coiled-coil region" evidence="4">
    <location>
        <begin position="73"/>
        <end position="100"/>
    </location>
</feature>
<sequence length="252" mass="29403">MRIEEVINKHYSNLNENDLYILKYILNNKRECSSLCINELAKRCNISKTTILRLTHKLGFNGYSEFKVFLKWEEENNKRKNNSEVELEELLHENLKLINQKDLTEMCKIIHDADRVFVHGTGTAQTTIARELKRVFLAVHKYLDVIEGTTELEIVKSSISEKDVFIIISLSGETNHLKSFVNELNIRGIKYISITRLGNNMISRKTQYNLYISTSVMSLGNGVQYETTTLFFIVIEALIRKYISLYFNNKEY</sequence>
<dbReference type="GO" id="GO:0097367">
    <property type="term" value="F:carbohydrate derivative binding"/>
    <property type="evidence" value="ECO:0007669"/>
    <property type="project" value="InterPro"/>
</dbReference>
<evidence type="ECO:0000256" key="3">
    <source>
        <dbReference type="ARBA" id="ARBA00023163"/>
    </source>
</evidence>
<evidence type="ECO:0000256" key="4">
    <source>
        <dbReference type="SAM" id="Coils"/>
    </source>
</evidence>
<dbReference type="InterPro" id="IPR035472">
    <property type="entry name" value="RpiR-like_SIS"/>
</dbReference>
<dbReference type="OrthoDB" id="1648815at2"/>
<dbReference type="Proteomes" id="UP000030635">
    <property type="component" value="Chromosome"/>
</dbReference>
<evidence type="ECO:0000256" key="1">
    <source>
        <dbReference type="ARBA" id="ARBA00023015"/>
    </source>
</evidence>
<dbReference type="PROSITE" id="PS51464">
    <property type="entry name" value="SIS"/>
    <property type="match status" value="1"/>
</dbReference>